<dbReference type="Proteomes" id="UP000663879">
    <property type="component" value="Unassembled WGS sequence"/>
</dbReference>
<dbReference type="Pfam" id="PF13424">
    <property type="entry name" value="TPR_12"/>
    <property type="match status" value="2"/>
</dbReference>
<keyword evidence="9" id="KW-0472">Membrane</keyword>
<organism evidence="10 11">
    <name type="scientific">Brachionus calyciflorus</name>
    <dbReference type="NCBI Taxonomy" id="104777"/>
    <lineage>
        <taxon>Eukaryota</taxon>
        <taxon>Metazoa</taxon>
        <taxon>Spiralia</taxon>
        <taxon>Gnathifera</taxon>
        <taxon>Rotifera</taxon>
        <taxon>Eurotatoria</taxon>
        <taxon>Monogononta</taxon>
        <taxon>Pseudotrocha</taxon>
        <taxon>Ploima</taxon>
        <taxon>Brachionidae</taxon>
        <taxon>Brachionus</taxon>
    </lineage>
</organism>
<dbReference type="AlphaFoldDB" id="A0A814FMV4"/>
<dbReference type="GO" id="GO:0005886">
    <property type="term" value="C:plasma membrane"/>
    <property type="evidence" value="ECO:0007669"/>
    <property type="project" value="UniProtKB-SubCell"/>
</dbReference>
<evidence type="ECO:0000256" key="9">
    <source>
        <dbReference type="ARBA" id="ARBA00023136"/>
    </source>
</evidence>
<evidence type="ECO:0000313" key="11">
    <source>
        <dbReference type="Proteomes" id="UP000663879"/>
    </source>
</evidence>
<dbReference type="SMART" id="SM00028">
    <property type="entry name" value="TPR"/>
    <property type="match status" value="6"/>
</dbReference>
<proteinExistence type="inferred from homology"/>
<dbReference type="GO" id="GO:0005938">
    <property type="term" value="C:cell cortex"/>
    <property type="evidence" value="ECO:0007669"/>
    <property type="project" value="TreeGrafter"/>
</dbReference>
<dbReference type="OrthoDB" id="286233at2759"/>
<evidence type="ECO:0000256" key="2">
    <source>
        <dbReference type="ARBA" id="ARBA00004496"/>
    </source>
</evidence>
<dbReference type="Pfam" id="PF13181">
    <property type="entry name" value="TPR_8"/>
    <property type="match status" value="1"/>
</dbReference>
<evidence type="ECO:0000256" key="1">
    <source>
        <dbReference type="ARBA" id="ARBA00004236"/>
    </source>
</evidence>
<evidence type="ECO:0000256" key="5">
    <source>
        <dbReference type="ARBA" id="ARBA00022490"/>
    </source>
</evidence>
<dbReference type="GO" id="GO:0000132">
    <property type="term" value="P:establishment of mitotic spindle orientation"/>
    <property type="evidence" value="ECO:0007669"/>
    <property type="project" value="TreeGrafter"/>
</dbReference>
<dbReference type="InterPro" id="IPR052386">
    <property type="entry name" value="GPSM"/>
</dbReference>
<comment type="subcellular location">
    <subcellularLocation>
        <location evidence="1">Cell membrane</location>
    </subcellularLocation>
    <subcellularLocation>
        <location evidence="2">Cytoplasm</location>
    </subcellularLocation>
</comment>
<accession>A0A814FMV4</accession>
<dbReference type="SMART" id="SM00390">
    <property type="entry name" value="GoLoco"/>
    <property type="match status" value="3"/>
</dbReference>
<dbReference type="Gene3D" id="1.25.40.10">
    <property type="entry name" value="Tetratricopeptide repeat domain"/>
    <property type="match status" value="2"/>
</dbReference>
<dbReference type="InterPro" id="IPR011990">
    <property type="entry name" value="TPR-like_helical_dom_sf"/>
</dbReference>
<sequence>MQNSTTLSNLASEGERLCKLGDCINGINYFNEALKLINTTNTQTDDLKTLTILSVIYNQLGNAYFYLQEYQRALEYHKLDYDISQRLNDDSGKAKACGNIGNTLQLLGDYDEAILYSIKNLEISIQYNDLTGEARALYNLGNIYQSKGKHMGRIAYQSEEPGRDFPDEIKQVLDKAIFYYKKTLDLVKTKKDRSAEGRTYGNLGNTFYLLGEFEQAIECHLERLKIAKEFGDKSAERRAYSNLGNCHIFLGKYQESADYYLKAMNVARVIGDKAIEAQTYFSLGNVYSLIQDYTLAIDFHMRHLQIALLLEDRIGESRAYWSLGNAYAALGDIENAIIYATKHLNLARKIGDTTSELNARMNLYDFQNLLSCNSAVRDNESGLFTPISNMYNRNNLDRLSTILKKSGSIDSVYQSHQNLCIQQPQSCDQIASKIEEEKTNKPQKQQSDESFFEILSKVQSNRLDDQRSSLRIKPIKKLDIENKQKENVDDDDFFNLVMKSQRTRLEDQRSSISVSNSGAKYVKTKTNNDRLTVPPDDEFFTMLQKLQSRRLDEQRFVPKLNPIK</sequence>
<gene>
    <name evidence="10" type="ORF">OXX778_LOCUS15624</name>
</gene>
<keyword evidence="6" id="KW-0597">Phosphoprotein</keyword>
<dbReference type="InterPro" id="IPR019734">
    <property type="entry name" value="TPR_rpt"/>
</dbReference>
<keyword evidence="4" id="KW-1003">Cell membrane</keyword>
<evidence type="ECO:0000256" key="3">
    <source>
        <dbReference type="ARBA" id="ARBA00006600"/>
    </source>
</evidence>
<dbReference type="Pfam" id="PF13176">
    <property type="entry name" value="TPR_7"/>
    <property type="match status" value="1"/>
</dbReference>
<dbReference type="InterPro" id="IPR003109">
    <property type="entry name" value="GoLoco_motif"/>
</dbReference>
<dbReference type="Pfam" id="PF02188">
    <property type="entry name" value="GoLoco"/>
    <property type="match status" value="2"/>
</dbReference>
<dbReference type="PANTHER" id="PTHR45954">
    <property type="entry name" value="LD33695P"/>
    <property type="match status" value="1"/>
</dbReference>
<keyword evidence="11" id="KW-1185">Reference proteome</keyword>
<dbReference type="SUPFAM" id="SSF48452">
    <property type="entry name" value="TPR-like"/>
    <property type="match status" value="2"/>
</dbReference>
<keyword evidence="5" id="KW-0963">Cytoplasm</keyword>
<dbReference type="EMBL" id="CAJNOC010003495">
    <property type="protein sequence ID" value="CAF0985066.1"/>
    <property type="molecule type" value="Genomic_DNA"/>
</dbReference>
<comment type="similarity">
    <text evidence="3">Belongs to the GPSM family.</text>
</comment>
<reference evidence="10" key="1">
    <citation type="submission" date="2021-02" db="EMBL/GenBank/DDBJ databases">
        <authorList>
            <person name="Nowell W R."/>
        </authorList>
    </citation>
    <scope>NUCLEOTIDE SEQUENCE</scope>
    <source>
        <strain evidence="10">Ploen Becks lab</strain>
    </source>
</reference>
<evidence type="ECO:0000256" key="8">
    <source>
        <dbReference type="ARBA" id="ARBA00022803"/>
    </source>
</evidence>
<dbReference type="FunFam" id="1.25.40.10:FF:000043">
    <property type="entry name" value="G-protein-signaling modulator 2 isoform X1"/>
    <property type="match status" value="1"/>
</dbReference>
<keyword evidence="7" id="KW-0677">Repeat</keyword>
<name>A0A814FMV4_9BILA</name>
<evidence type="ECO:0000256" key="7">
    <source>
        <dbReference type="ARBA" id="ARBA00022737"/>
    </source>
</evidence>
<evidence type="ECO:0000313" key="10">
    <source>
        <dbReference type="EMBL" id="CAF0985066.1"/>
    </source>
</evidence>
<keyword evidence="8" id="KW-0802">TPR repeat</keyword>
<comment type="caution">
    <text evidence="10">The sequence shown here is derived from an EMBL/GenBank/DDBJ whole genome shotgun (WGS) entry which is preliminary data.</text>
</comment>
<dbReference type="GO" id="GO:0005092">
    <property type="term" value="F:GDP-dissociation inhibitor activity"/>
    <property type="evidence" value="ECO:0007669"/>
    <property type="project" value="TreeGrafter"/>
</dbReference>
<evidence type="ECO:0000256" key="4">
    <source>
        <dbReference type="ARBA" id="ARBA00022475"/>
    </source>
</evidence>
<dbReference type="PROSITE" id="PS50877">
    <property type="entry name" value="GOLOCO"/>
    <property type="match status" value="3"/>
</dbReference>
<evidence type="ECO:0000256" key="6">
    <source>
        <dbReference type="ARBA" id="ARBA00022553"/>
    </source>
</evidence>
<dbReference type="GO" id="GO:0001965">
    <property type="term" value="F:G-protein alpha-subunit binding"/>
    <property type="evidence" value="ECO:0007669"/>
    <property type="project" value="TreeGrafter"/>
</dbReference>
<dbReference type="PANTHER" id="PTHR45954:SF1">
    <property type="entry name" value="LD33695P"/>
    <property type="match status" value="1"/>
</dbReference>
<protein>
    <submittedName>
        <fullName evidence="10">Uncharacterized protein</fullName>
    </submittedName>
</protein>